<dbReference type="EMBL" id="LAZR01001685">
    <property type="protein sequence ID" value="KKN40774.1"/>
    <property type="molecule type" value="Genomic_DNA"/>
</dbReference>
<proteinExistence type="predicted"/>
<accession>A0A0F9QE43</accession>
<organism evidence="1">
    <name type="scientific">marine sediment metagenome</name>
    <dbReference type="NCBI Taxonomy" id="412755"/>
    <lineage>
        <taxon>unclassified sequences</taxon>
        <taxon>metagenomes</taxon>
        <taxon>ecological metagenomes</taxon>
    </lineage>
</organism>
<reference evidence="1" key="1">
    <citation type="journal article" date="2015" name="Nature">
        <title>Complex archaea that bridge the gap between prokaryotes and eukaryotes.</title>
        <authorList>
            <person name="Spang A."/>
            <person name="Saw J.H."/>
            <person name="Jorgensen S.L."/>
            <person name="Zaremba-Niedzwiedzka K."/>
            <person name="Martijn J."/>
            <person name="Lind A.E."/>
            <person name="van Eijk R."/>
            <person name="Schleper C."/>
            <person name="Guy L."/>
            <person name="Ettema T.J."/>
        </authorList>
    </citation>
    <scope>NUCLEOTIDE SEQUENCE</scope>
</reference>
<protein>
    <submittedName>
        <fullName evidence="1">Uncharacterized protein</fullName>
    </submittedName>
</protein>
<comment type="caution">
    <text evidence="1">The sequence shown here is derived from an EMBL/GenBank/DDBJ whole genome shotgun (WGS) entry which is preliminary data.</text>
</comment>
<evidence type="ECO:0000313" key="1">
    <source>
        <dbReference type="EMBL" id="KKN40774.1"/>
    </source>
</evidence>
<sequence length="112" mass="12611">MSINYEEEQKKLEAFEPGDASFYWRPEPGQHKVKALSELEEAEPYKDKPQRQLKISVNGEEKTWTFAVGVSPASTFGQLVKLATTRNNVLTNEEFTVVVVSDGKKNSYTIVG</sequence>
<name>A0A0F9QE43_9ZZZZ</name>
<gene>
    <name evidence="1" type="ORF">LCGC14_0729900</name>
</gene>
<dbReference type="AlphaFoldDB" id="A0A0F9QE43"/>